<dbReference type="AlphaFoldDB" id="W1Q5A1"/>
<reference evidence="1" key="1">
    <citation type="submission" date="2013-06" db="EMBL/GenBank/DDBJ databases">
        <authorList>
            <person name="Weinstock G."/>
            <person name="Sodergren E."/>
            <person name="Clifton S."/>
            <person name="Fulton L."/>
            <person name="Fulton B."/>
            <person name="Courtney L."/>
            <person name="Fronick C."/>
            <person name="Harrison M."/>
            <person name="Strong C."/>
            <person name="Farmer C."/>
            <person name="Delahaunty K."/>
            <person name="Markovic C."/>
            <person name="Hall O."/>
            <person name="Minx P."/>
            <person name="Tomlinson C."/>
            <person name="Mitreva M."/>
            <person name="Nelson J."/>
            <person name="Hou S."/>
            <person name="Wollam A."/>
            <person name="Pepin K.H."/>
            <person name="Johnson M."/>
            <person name="Bhonagiri V."/>
            <person name="Nash W.E."/>
            <person name="Warren W."/>
            <person name="Chinwalla A."/>
            <person name="Mardis E.R."/>
            <person name="Wilson R.K."/>
        </authorList>
    </citation>
    <scope>NUCLEOTIDE SEQUENCE [LARGE SCALE GENOMIC DNA]</scope>
    <source>
        <strain evidence="1">ATCC 49176</strain>
    </source>
</reference>
<evidence type="ECO:0000313" key="2">
    <source>
        <dbReference type="Proteomes" id="UP000019050"/>
    </source>
</evidence>
<accession>W1Q5A1</accession>
<organism evidence="1 2">
    <name type="scientific">Abiotrophia defectiva ATCC 49176</name>
    <dbReference type="NCBI Taxonomy" id="592010"/>
    <lineage>
        <taxon>Bacteria</taxon>
        <taxon>Bacillati</taxon>
        <taxon>Bacillota</taxon>
        <taxon>Bacilli</taxon>
        <taxon>Lactobacillales</taxon>
        <taxon>Aerococcaceae</taxon>
        <taxon>Abiotrophia</taxon>
    </lineage>
</organism>
<evidence type="ECO:0000313" key="1">
    <source>
        <dbReference type="EMBL" id="ESK66366.1"/>
    </source>
</evidence>
<dbReference type="STRING" id="592010.GCWU000182_000053"/>
<sequence>MAMNTNYHDRGMKKWQPFFSSPHLKASVLANREEVLATYQAPEVMTESEIDAQLQRAFQERLRVKVTLNVQVAERHAYYMGQVIGRADQFVLIDNSPVEYETIRHVQVYEPTKWWDHA</sequence>
<dbReference type="OrthoDB" id="1644322at2"/>
<protein>
    <recommendedName>
        <fullName evidence="3">YolD-like protein</fullName>
    </recommendedName>
</protein>
<dbReference type="Proteomes" id="UP000019050">
    <property type="component" value="Unassembled WGS sequence"/>
</dbReference>
<evidence type="ECO:0008006" key="3">
    <source>
        <dbReference type="Google" id="ProtNLM"/>
    </source>
</evidence>
<comment type="caution">
    <text evidence="1">The sequence shown here is derived from an EMBL/GenBank/DDBJ whole genome shotgun (WGS) entry which is preliminary data.</text>
</comment>
<proteinExistence type="predicted"/>
<dbReference type="EMBL" id="ACIN03000001">
    <property type="protein sequence ID" value="ESK66366.1"/>
    <property type="molecule type" value="Genomic_DNA"/>
</dbReference>
<gene>
    <name evidence="1" type="ORF">GCWU000182_000053</name>
</gene>
<keyword evidence="2" id="KW-1185">Reference proteome</keyword>
<dbReference type="GeneID" id="84816223"/>
<name>W1Q5A1_ABIDE</name>
<dbReference type="RefSeq" id="WP_023390714.1">
    <property type="nucleotide sequence ID" value="NZ_KI535340.1"/>
</dbReference>
<dbReference type="HOGENOM" id="CLU_132560_1_1_9"/>